<proteinExistence type="predicted"/>
<reference evidence="1" key="1">
    <citation type="journal article" date="2022" name="Plant J.">
        <title>Strategies of tolerance reflected in two North American maple genomes.</title>
        <authorList>
            <person name="McEvoy S.L."/>
            <person name="Sezen U.U."/>
            <person name="Trouern-Trend A."/>
            <person name="McMahon S.M."/>
            <person name="Schaberg P.G."/>
            <person name="Yang J."/>
            <person name="Wegrzyn J.L."/>
            <person name="Swenson N.G."/>
        </authorList>
    </citation>
    <scope>NUCLEOTIDE SEQUENCE</scope>
    <source>
        <strain evidence="1">NS2018</strain>
    </source>
</reference>
<accession>A0AA39RI80</accession>
<sequence length="131" mass="15344">MIFSDKNKIVVKEFVAIAHFSCSDHDKDNNDHGNKEEVKKCFEQKLKQAVEREAVKRKEGWWKFWVWRDWARLSFDPLMRISYSCGVAVREVGSEDFWVAQNKRKQISQPLVGILSMQGPAQIIVRAVFSR</sequence>
<evidence type="ECO:0000313" key="2">
    <source>
        <dbReference type="Proteomes" id="UP001168877"/>
    </source>
</evidence>
<name>A0AA39RI80_ACESA</name>
<reference evidence="1" key="2">
    <citation type="submission" date="2023-06" db="EMBL/GenBank/DDBJ databases">
        <authorList>
            <person name="Swenson N.G."/>
            <person name="Wegrzyn J.L."/>
            <person name="Mcevoy S.L."/>
        </authorList>
    </citation>
    <scope>NUCLEOTIDE SEQUENCE</scope>
    <source>
        <strain evidence="1">NS2018</strain>
        <tissue evidence="1">Leaf</tissue>
    </source>
</reference>
<evidence type="ECO:0000313" key="1">
    <source>
        <dbReference type="EMBL" id="KAK0573239.1"/>
    </source>
</evidence>
<gene>
    <name evidence="1" type="ORF">LWI29_004770</name>
</gene>
<keyword evidence="2" id="KW-1185">Reference proteome</keyword>
<dbReference type="EMBL" id="JAUESC010000387">
    <property type="protein sequence ID" value="KAK0573239.1"/>
    <property type="molecule type" value="Genomic_DNA"/>
</dbReference>
<protein>
    <submittedName>
        <fullName evidence="1">Uncharacterized protein</fullName>
    </submittedName>
</protein>
<organism evidence="1 2">
    <name type="scientific">Acer saccharum</name>
    <name type="common">Sugar maple</name>
    <dbReference type="NCBI Taxonomy" id="4024"/>
    <lineage>
        <taxon>Eukaryota</taxon>
        <taxon>Viridiplantae</taxon>
        <taxon>Streptophyta</taxon>
        <taxon>Embryophyta</taxon>
        <taxon>Tracheophyta</taxon>
        <taxon>Spermatophyta</taxon>
        <taxon>Magnoliopsida</taxon>
        <taxon>eudicotyledons</taxon>
        <taxon>Gunneridae</taxon>
        <taxon>Pentapetalae</taxon>
        <taxon>rosids</taxon>
        <taxon>malvids</taxon>
        <taxon>Sapindales</taxon>
        <taxon>Sapindaceae</taxon>
        <taxon>Hippocastanoideae</taxon>
        <taxon>Acereae</taxon>
        <taxon>Acer</taxon>
    </lineage>
</organism>
<dbReference type="AlphaFoldDB" id="A0AA39RI80"/>
<comment type="caution">
    <text evidence="1">The sequence shown here is derived from an EMBL/GenBank/DDBJ whole genome shotgun (WGS) entry which is preliminary data.</text>
</comment>
<dbReference type="Proteomes" id="UP001168877">
    <property type="component" value="Unassembled WGS sequence"/>
</dbReference>